<keyword evidence="4" id="KW-1185">Reference proteome</keyword>
<dbReference type="InterPro" id="IPR008405">
    <property type="entry name" value="ApoL"/>
</dbReference>
<sequence length="370" mass="40680">MTLVTVPAGLIGGLLERTDRASSPLTTRTTWTLEEGRAFLSDIATGGSAKLEDNLTHKDMALVQTGTPSHQTGEEYEADVELPRDKDDSLDGDFTDEEEVEIEDDALTDEDWKFLKQFPSWKKNEKKHIRTLYAIADHIDESHQKATKTKVVTTSASVISGALSLMGLFLAPTTAGGSLILTAVGHGLGAVAEVTNIVTNVREDSHNKRALVQANSIMSSSDQKLEEVKGEKTTYVTAAGELIYKCGSAWDIIRKHLRALRLTRTRPHVTSAAKKLMTAGQVSARSSRQVQRAFGGTALAMTKNALRIGRVATAFSLGQDIYALWEDWQDLKAANPTELAKELRTRAEERERVLSELTRHHEKLKVRAGF</sequence>
<dbReference type="Proteomes" id="UP001623349">
    <property type="component" value="Unassembled WGS sequence"/>
</dbReference>
<name>A0ABQ0FJU5_APOSI</name>
<proteinExistence type="inferred from homology"/>
<evidence type="ECO:0000313" key="4">
    <source>
        <dbReference type="Proteomes" id="UP001623349"/>
    </source>
</evidence>
<evidence type="ECO:0000256" key="1">
    <source>
        <dbReference type="ARBA" id="ARBA00010090"/>
    </source>
</evidence>
<evidence type="ECO:0000256" key="2">
    <source>
        <dbReference type="SAM" id="MobiDB-lite"/>
    </source>
</evidence>
<protein>
    <submittedName>
        <fullName evidence="3">Apolipoprotein L 6</fullName>
    </submittedName>
</protein>
<dbReference type="Pfam" id="PF05461">
    <property type="entry name" value="ApoL"/>
    <property type="match status" value="1"/>
</dbReference>
<evidence type="ECO:0000313" key="3">
    <source>
        <dbReference type="EMBL" id="GAB1299532.1"/>
    </source>
</evidence>
<comment type="similarity">
    <text evidence="1">Belongs to the apolipoprotein L family.</text>
</comment>
<dbReference type="PANTHER" id="PTHR14096:SF7">
    <property type="entry name" value="APOLIPOPROTEIN L6"/>
    <property type="match status" value="1"/>
</dbReference>
<dbReference type="EMBL" id="BAAFST010000015">
    <property type="protein sequence ID" value="GAB1299532.1"/>
    <property type="molecule type" value="Genomic_DNA"/>
</dbReference>
<comment type="caution">
    <text evidence="3">The sequence shown here is derived from an EMBL/GenBank/DDBJ whole genome shotgun (WGS) entry which is preliminary data.</text>
</comment>
<accession>A0ABQ0FJU5</accession>
<dbReference type="PANTHER" id="PTHR14096">
    <property type="entry name" value="APOLIPOPROTEIN L"/>
    <property type="match status" value="1"/>
</dbReference>
<gene>
    <name evidence="3" type="ORF">APTSU1_001476800</name>
</gene>
<reference evidence="3 4" key="1">
    <citation type="submission" date="2024-08" db="EMBL/GenBank/DDBJ databases">
        <title>The draft genome of Apodemus speciosus.</title>
        <authorList>
            <person name="Nabeshima K."/>
            <person name="Suzuki S."/>
            <person name="Onuma M."/>
        </authorList>
    </citation>
    <scope>NUCLEOTIDE SEQUENCE [LARGE SCALE GENOMIC DNA]</scope>
    <source>
        <strain evidence="3">IB14-021</strain>
    </source>
</reference>
<organism evidence="3 4">
    <name type="scientific">Apodemus speciosus</name>
    <name type="common">Large Japanese field mouse</name>
    <dbReference type="NCBI Taxonomy" id="105296"/>
    <lineage>
        <taxon>Eukaryota</taxon>
        <taxon>Metazoa</taxon>
        <taxon>Chordata</taxon>
        <taxon>Craniata</taxon>
        <taxon>Vertebrata</taxon>
        <taxon>Euteleostomi</taxon>
        <taxon>Mammalia</taxon>
        <taxon>Eutheria</taxon>
        <taxon>Euarchontoglires</taxon>
        <taxon>Glires</taxon>
        <taxon>Rodentia</taxon>
        <taxon>Myomorpha</taxon>
        <taxon>Muroidea</taxon>
        <taxon>Muridae</taxon>
        <taxon>Murinae</taxon>
        <taxon>Apodemus</taxon>
    </lineage>
</organism>
<feature type="region of interest" description="Disordered" evidence="2">
    <location>
        <begin position="66"/>
        <end position="91"/>
    </location>
</feature>